<name>A0A0D0CZ86_9AGAR</name>
<dbReference type="EC" id="1.16.1.9" evidence="2"/>
<evidence type="ECO:0000313" key="12">
    <source>
        <dbReference type="EMBL" id="KIK61838.1"/>
    </source>
</evidence>
<evidence type="ECO:0000256" key="5">
    <source>
        <dbReference type="ARBA" id="ARBA00022692"/>
    </source>
</evidence>
<dbReference type="InterPro" id="IPR013112">
    <property type="entry name" value="FAD-bd_8"/>
</dbReference>
<dbReference type="InterPro" id="IPR017938">
    <property type="entry name" value="Riboflavin_synthase-like_b-brl"/>
</dbReference>
<feature type="transmembrane region" description="Helical" evidence="10">
    <location>
        <begin position="249"/>
        <end position="268"/>
    </location>
</feature>
<feature type="transmembrane region" description="Helical" evidence="10">
    <location>
        <begin position="182"/>
        <end position="202"/>
    </location>
</feature>
<dbReference type="GO" id="GO:0006826">
    <property type="term" value="P:iron ion transport"/>
    <property type="evidence" value="ECO:0007669"/>
    <property type="project" value="TreeGrafter"/>
</dbReference>
<dbReference type="Pfam" id="PF08022">
    <property type="entry name" value="FAD_binding_8"/>
    <property type="match status" value="1"/>
</dbReference>
<protein>
    <recommendedName>
        <fullName evidence="2">ferric-chelate reductase (NADPH)</fullName>
        <ecNumber evidence="2">1.16.1.9</ecNumber>
    </recommendedName>
</protein>
<dbReference type="Pfam" id="PF01794">
    <property type="entry name" value="Ferric_reduct"/>
    <property type="match status" value="1"/>
</dbReference>
<dbReference type="GO" id="GO:0052851">
    <property type="term" value="F:ferric-chelate reductase (NADPH) activity"/>
    <property type="evidence" value="ECO:0007669"/>
    <property type="project" value="UniProtKB-EC"/>
</dbReference>
<dbReference type="EMBL" id="KN834769">
    <property type="protein sequence ID" value="KIK61838.1"/>
    <property type="molecule type" value="Genomic_DNA"/>
</dbReference>
<evidence type="ECO:0000256" key="1">
    <source>
        <dbReference type="ARBA" id="ARBA00004651"/>
    </source>
</evidence>
<evidence type="ECO:0000313" key="13">
    <source>
        <dbReference type="Proteomes" id="UP000053593"/>
    </source>
</evidence>
<dbReference type="InterPro" id="IPR013130">
    <property type="entry name" value="Fe3_Rdtase_TM_dom"/>
</dbReference>
<dbReference type="Proteomes" id="UP000053593">
    <property type="component" value="Unassembled WGS sequence"/>
</dbReference>
<keyword evidence="5 10" id="KW-0812">Transmembrane</keyword>
<accession>A0A0D0CZ86</accession>
<evidence type="ECO:0000256" key="2">
    <source>
        <dbReference type="ARBA" id="ARBA00012668"/>
    </source>
</evidence>
<dbReference type="PROSITE" id="PS51384">
    <property type="entry name" value="FAD_FR"/>
    <property type="match status" value="1"/>
</dbReference>
<dbReference type="GO" id="GO:0005886">
    <property type="term" value="C:plasma membrane"/>
    <property type="evidence" value="ECO:0007669"/>
    <property type="project" value="UniProtKB-SubCell"/>
</dbReference>
<dbReference type="CDD" id="cd06186">
    <property type="entry name" value="NOX_Duox_like_FAD_NADP"/>
    <property type="match status" value="1"/>
</dbReference>
<organism evidence="12 13">
    <name type="scientific">Collybiopsis luxurians FD-317 M1</name>
    <dbReference type="NCBI Taxonomy" id="944289"/>
    <lineage>
        <taxon>Eukaryota</taxon>
        <taxon>Fungi</taxon>
        <taxon>Dikarya</taxon>
        <taxon>Basidiomycota</taxon>
        <taxon>Agaricomycotina</taxon>
        <taxon>Agaricomycetes</taxon>
        <taxon>Agaricomycetidae</taxon>
        <taxon>Agaricales</taxon>
        <taxon>Marasmiineae</taxon>
        <taxon>Omphalotaceae</taxon>
        <taxon>Collybiopsis</taxon>
        <taxon>Collybiopsis luxurians</taxon>
    </lineage>
</organism>
<keyword evidence="8 10" id="KW-0472">Membrane</keyword>
<feature type="transmembrane region" description="Helical" evidence="10">
    <location>
        <begin position="96"/>
        <end position="116"/>
    </location>
</feature>
<dbReference type="SUPFAM" id="SSF63380">
    <property type="entry name" value="Riboflavin synthase domain-like"/>
    <property type="match status" value="1"/>
</dbReference>
<sequence length="434" mass="49488">MSLEEFQLIHMKWHNVGISLFLRTATYPLSMTKWYTADWDYGQTTVAFFGTAIGCAALLLAASQPSKVHRTGLIDKLFALARYTVSRRYRISFLRWHSPPLASILARLILFILRLLDAYIEKLTLAAKPYYWPNMNMGHSQPIVTRTGWISMAIMPFMIVFATKVNFVGLLTQTSHEKLQVFHRWSATFMYITSLVHTFPFIVKSIEWGTMEVDWNTSQSYWTGVAALVPQTYLVFTSWGFFRNRYYEFFKNSATIFMIALFVHVDWINTSWDYFWGTIAAFFTAHFFRVFRTWYNSTLFGLPTSVEALSDRTIKLTVLIPAAKIKWTPGQHVFIRFLSLGIHAFSSHPFTITSIGSLSGSNAGDMVPVEFILRVRSGITEKLARTARAAKGEMDVGKVWVDGPYGGVPVALSGFDHVYLFAGGSGMSIYFLQH</sequence>
<dbReference type="GO" id="GO:0015677">
    <property type="term" value="P:copper ion import"/>
    <property type="evidence" value="ECO:0007669"/>
    <property type="project" value="TreeGrafter"/>
</dbReference>
<keyword evidence="13" id="KW-1185">Reference proteome</keyword>
<dbReference type="OrthoDB" id="17725at2759"/>
<comment type="subcellular location">
    <subcellularLocation>
        <location evidence="1">Cell membrane</location>
        <topology evidence="1">Multi-pass membrane protein</topology>
    </subcellularLocation>
</comment>
<evidence type="ECO:0000256" key="4">
    <source>
        <dbReference type="ARBA" id="ARBA00022475"/>
    </source>
</evidence>
<proteinExistence type="predicted"/>
<evidence type="ECO:0000256" key="9">
    <source>
        <dbReference type="ARBA" id="ARBA00048483"/>
    </source>
</evidence>
<dbReference type="InterPro" id="IPR017927">
    <property type="entry name" value="FAD-bd_FR_type"/>
</dbReference>
<feature type="transmembrane region" description="Helical" evidence="10">
    <location>
        <begin position="274"/>
        <end position="291"/>
    </location>
</feature>
<reference evidence="12 13" key="1">
    <citation type="submission" date="2014-04" db="EMBL/GenBank/DDBJ databases">
        <title>Evolutionary Origins and Diversification of the Mycorrhizal Mutualists.</title>
        <authorList>
            <consortium name="DOE Joint Genome Institute"/>
            <consortium name="Mycorrhizal Genomics Consortium"/>
            <person name="Kohler A."/>
            <person name="Kuo A."/>
            <person name="Nagy L.G."/>
            <person name="Floudas D."/>
            <person name="Copeland A."/>
            <person name="Barry K.W."/>
            <person name="Cichocki N."/>
            <person name="Veneault-Fourrey C."/>
            <person name="LaButti K."/>
            <person name="Lindquist E.A."/>
            <person name="Lipzen A."/>
            <person name="Lundell T."/>
            <person name="Morin E."/>
            <person name="Murat C."/>
            <person name="Riley R."/>
            <person name="Ohm R."/>
            <person name="Sun H."/>
            <person name="Tunlid A."/>
            <person name="Henrissat B."/>
            <person name="Grigoriev I.V."/>
            <person name="Hibbett D.S."/>
            <person name="Martin F."/>
        </authorList>
    </citation>
    <scope>NUCLEOTIDE SEQUENCE [LARGE SCALE GENOMIC DNA]</scope>
    <source>
        <strain evidence="12 13">FD-317 M1</strain>
    </source>
</reference>
<comment type="catalytic activity">
    <reaction evidence="9">
        <text>2 a Fe(II)-siderophore + NADP(+) + H(+) = 2 a Fe(III)-siderophore + NADPH</text>
        <dbReference type="Rhea" id="RHEA:28795"/>
        <dbReference type="Rhea" id="RHEA-COMP:11342"/>
        <dbReference type="Rhea" id="RHEA-COMP:11344"/>
        <dbReference type="ChEBI" id="CHEBI:15378"/>
        <dbReference type="ChEBI" id="CHEBI:29033"/>
        <dbReference type="ChEBI" id="CHEBI:29034"/>
        <dbReference type="ChEBI" id="CHEBI:57783"/>
        <dbReference type="ChEBI" id="CHEBI:58349"/>
        <dbReference type="EC" id="1.16.1.9"/>
    </reaction>
</comment>
<keyword evidence="7" id="KW-0406">Ion transport</keyword>
<feature type="transmembrane region" description="Helical" evidence="10">
    <location>
        <begin position="41"/>
        <end position="62"/>
    </location>
</feature>
<keyword evidence="4" id="KW-1003">Cell membrane</keyword>
<dbReference type="GO" id="GO:0006879">
    <property type="term" value="P:intracellular iron ion homeostasis"/>
    <property type="evidence" value="ECO:0007669"/>
    <property type="project" value="TreeGrafter"/>
</dbReference>
<dbReference type="HOGENOM" id="CLU_010365_7_2_1"/>
<dbReference type="InterPro" id="IPR051410">
    <property type="entry name" value="Ferric/Cupric_Reductase"/>
</dbReference>
<feature type="transmembrane region" description="Helical" evidence="10">
    <location>
        <begin position="222"/>
        <end position="242"/>
    </location>
</feature>
<feature type="transmembrane region" description="Helical" evidence="10">
    <location>
        <begin position="149"/>
        <end position="170"/>
    </location>
</feature>
<dbReference type="AlphaFoldDB" id="A0A0D0CZ86"/>
<evidence type="ECO:0000256" key="3">
    <source>
        <dbReference type="ARBA" id="ARBA00022448"/>
    </source>
</evidence>
<evidence type="ECO:0000256" key="8">
    <source>
        <dbReference type="ARBA" id="ARBA00023136"/>
    </source>
</evidence>
<dbReference type="PANTHER" id="PTHR32361">
    <property type="entry name" value="FERRIC/CUPRIC REDUCTASE TRANSMEMBRANE COMPONENT"/>
    <property type="match status" value="1"/>
</dbReference>
<evidence type="ECO:0000256" key="6">
    <source>
        <dbReference type="ARBA" id="ARBA00022989"/>
    </source>
</evidence>
<dbReference type="PANTHER" id="PTHR32361:SF23">
    <property type="entry name" value="FERRIC-CHELATE REDUCTASE"/>
    <property type="match status" value="1"/>
</dbReference>
<keyword evidence="3" id="KW-0813">Transport</keyword>
<evidence type="ECO:0000259" key="11">
    <source>
        <dbReference type="PROSITE" id="PS51384"/>
    </source>
</evidence>
<evidence type="ECO:0000256" key="7">
    <source>
        <dbReference type="ARBA" id="ARBA00023065"/>
    </source>
</evidence>
<feature type="domain" description="FAD-binding FR-type" evidence="11">
    <location>
        <begin position="296"/>
        <end position="411"/>
    </location>
</feature>
<evidence type="ECO:0000256" key="10">
    <source>
        <dbReference type="SAM" id="Phobius"/>
    </source>
</evidence>
<keyword evidence="6 10" id="KW-1133">Transmembrane helix</keyword>
<gene>
    <name evidence="12" type="ORF">GYMLUDRAFT_165314</name>
</gene>